<dbReference type="FunFam" id="3.40.190.10:FF:000035">
    <property type="entry name" value="Molybdate ABC transporter substrate-binding protein"/>
    <property type="match status" value="1"/>
</dbReference>
<evidence type="ECO:0000256" key="6">
    <source>
        <dbReference type="PIRSR" id="PIRSR004846-1"/>
    </source>
</evidence>
<dbReference type="STRING" id="518766.Rmar_0056"/>
<evidence type="ECO:0000256" key="2">
    <source>
        <dbReference type="ARBA" id="ARBA00022505"/>
    </source>
</evidence>
<dbReference type="Pfam" id="PF13531">
    <property type="entry name" value="SBP_bac_11"/>
    <property type="match status" value="1"/>
</dbReference>
<dbReference type="PANTHER" id="PTHR30632">
    <property type="entry name" value="MOLYBDATE-BINDING PERIPLASMIC PROTEIN"/>
    <property type="match status" value="1"/>
</dbReference>
<dbReference type="HOGENOM" id="CLU_065520_1_0_10"/>
<dbReference type="KEGG" id="rmr:Rmar_0056"/>
<dbReference type="PANTHER" id="PTHR30632:SF14">
    <property type="entry name" value="TUNGSTATE_MOLYBDATE_CHROMATE-BINDING PROTEIN MODA"/>
    <property type="match status" value="1"/>
</dbReference>
<gene>
    <name evidence="7" type="ordered locus">Rmar_0056</name>
</gene>
<dbReference type="RefSeq" id="WP_012842577.1">
    <property type="nucleotide sequence ID" value="NC_013501.1"/>
</dbReference>
<evidence type="ECO:0000256" key="3">
    <source>
        <dbReference type="ARBA" id="ARBA00022723"/>
    </source>
</evidence>
<dbReference type="GO" id="GO:1901359">
    <property type="term" value="F:tungstate binding"/>
    <property type="evidence" value="ECO:0007669"/>
    <property type="project" value="UniProtKB-ARBA"/>
</dbReference>
<protein>
    <submittedName>
        <fullName evidence="7">Molybdenum ABC transporter, periplasmic molybdate-binding protein</fullName>
    </submittedName>
</protein>
<feature type="binding site" evidence="6">
    <location>
        <position position="177"/>
    </location>
    <ligand>
        <name>molybdate</name>
        <dbReference type="ChEBI" id="CHEBI:36264"/>
    </ligand>
</feature>
<sequence length="278" mass="30863">MWKRRWPEVLIGLLLVLVGCYREETPPVRPLEVQVAAAADLRYAFETLRARFEATHPNIRLKISYGSSGQFFTQLRNGAPFDLYFSADADYPRRLIAEGLAVDSSFFLYAVGQLVVWVPADSPLELASWDELAGPAVRRLALANPRHAPYGRAAVAALRALGLYERVQDRLVLGENVVQAAQFAASGAADAGIIALSLALAPDMQRRGRHRLLPPDVYPPIEQGAVVLRRTAARPEVWALWRFVQQPEGRAVLRRYGFFIPDSTAQPTERPWTGPPPG</sequence>
<name>D0MK52_RHOM4</name>
<dbReference type="GO" id="GO:0030973">
    <property type="term" value="F:molybdate ion binding"/>
    <property type="evidence" value="ECO:0007669"/>
    <property type="project" value="InterPro"/>
</dbReference>
<evidence type="ECO:0000313" key="8">
    <source>
        <dbReference type="Proteomes" id="UP000002221"/>
    </source>
</evidence>
<comment type="subunit">
    <text evidence="5">The complex is composed of two ATP-binding proteins (ModC), two transmembrane proteins (ModB) and a solute-binding protein (ModA).</text>
</comment>
<dbReference type="NCBIfam" id="TIGR01256">
    <property type="entry name" value="modA"/>
    <property type="match status" value="1"/>
</dbReference>
<dbReference type="EMBL" id="CP001807">
    <property type="protein sequence ID" value="ACY46965.1"/>
    <property type="molecule type" value="Genomic_DNA"/>
</dbReference>
<feature type="binding site" evidence="6">
    <location>
        <position position="68"/>
    </location>
    <ligand>
        <name>molybdate</name>
        <dbReference type="ChEBI" id="CHEBI:36264"/>
    </ligand>
</feature>
<dbReference type="GO" id="GO:0015689">
    <property type="term" value="P:molybdate ion transport"/>
    <property type="evidence" value="ECO:0007669"/>
    <property type="project" value="InterPro"/>
</dbReference>
<comment type="similarity">
    <text evidence="1">Belongs to the bacterial solute-binding protein ModA family.</text>
</comment>
<dbReference type="InterPro" id="IPR050682">
    <property type="entry name" value="ModA/WtpA"/>
</dbReference>
<dbReference type="PROSITE" id="PS51257">
    <property type="entry name" value="PROKAR_LIPOPROTEIN"/>
    <property type="match status" value="1"/>
</dbReference>
<dbReference type="AlphaFoldDB" id="D0MK52"/>
<organism evidence="7 8">
    <name type="scientific">Rhodothermus marinus (strain ATCC 43812 / DSM 4252 / R-10)</name>
    <name type="common">Rhodothermus obamensis</name>
    <dbReference type="NCBI Taxonomy" id="518766"/>
    <lineage>
        <taxon>Bacteria</taxon>
        <taxon>Pseudomonadati</taxon>
        <taxon>Rhodothermota</taxon>
        <taxon>Rhodothermia</taxon>
        <taxon>Rhodothermales</taxon>
        <taxon>Rhodothermaceae</taxon>
        <taxon>Rhodothermus</taxon>
    </lineage>
</organism>
<dbReference type="Gene3D" id="3.40.190.10">
    <property type="entry name" value="Periplasmic binding protein-like II"/>
    <property type="match status" value="2"/>
</dbReference>
<dbReference type="GO" id="GO:0046872">
    <property type="term" value="F:metal ion binding"/>
    <property type="evidence" value="ECO:0007669"/>
    <property type="project" value="UniProtKB-KW"/>
</dbReference>
<evidence type="ECO:0000256" key="4">
    <source>
        <dbReference type="ARBA" id="ARBA00022729"/>
    </source>
</evidence>
<dbReference type="eggNOG" id="COG0725">
    <property type="taxonomic scope" value="Bacteria"/>
</dbReference>
<accession>D0MK52</accession>
<dbReference type="OrthoDB" id="9785015at2"/>
<dbReference type="SUPFAM" id="SSF53850">
    <property type="entry name" value="Periplasmic binding protein-like II"/>
    <property type="match status" value="1"/>
</dbReference>
<proteinExistence type="inferred from homology"/>
<dbReference type="Proteomes" id="UP000002221">
    <property type="component" value="Chromosome"/>
</dbReference>
<keyword evidence="2 6" id="KW-0500">Molybdenum</keyword>
<reference evidence="7 8" key="1">
    <citation type="journal article" date="2009" name="Stand. Genomic Sci.">
        <title>Complete genome sequence of Rhodothermus marinus type strain (R-10).</title>
        <authorList>
            <person name="Nolan M."/>
            <person name="Tindall B.J."/>
            <person name="Pomrenke H."/>
            <person name="Lapidus A."/>
            <person name="Copeland A."/>
            <person name="Glavina Del Rio T."/>
            <person name="Lucas S."/>
            <person name="Chen F."/>
            <person name="Tice H."/>
            <person name="Cheng J.F."/>
            <person name="Saunders E."/>
            <person name="Han C."/>
            <person name="Bruce D."/>
            <person name="Goodwin L."/>
            <person name="Chain P."/>
            <person name="Pitluck S."/>
            <person name="Ovchinikova G."/>
            <person name="Pati A."/>
            <person name="Ivanova N."/>
            <person name="Mavromatis K."/>
            <person name="Chen A."/>
            <person name="Palaniappan K."/>
            <person name="Land M."/>
            <person name="Hauser L."/>
            <person name="Chang Y.J."/>
            <person name="Jeffries C.D."/>
            <person name="Brettin T."/>
            <person name="Goker M."/>
            <person name="Bristow J."/>
            <person name="Eisen J.A."/>
            <person name="Markowitz V."/>
            <person name="Hugenholtz P."/>
            <person name="Kyrpides N.C."/>
            <person name="Klenk H.P."/>
            <person name="Detter J.C."/>
        </authorList>
    </citation>
    <scope>NUCLEOTIDE SEQUENCE [LARGE SCALE GENOMIC DNA]</scope>
    <source>
        <strain evidence="8">ATCC 43812 / DSM 4252 / R-10</strain>
    </source>
</reference>
<keyword evidence="3 6" id="KW-0479">Metal-binding</keyword>
<keyword evidence="8" id="KW-1185">Reference proteome</keyword>
<evidence type="ECO:0000256" key="1">
    <source>
        <dbReference type="ARBA" id="ARBA00009175"/>
    </source>
</evidence>
<keyword evidence="4" id="KW-0732">Signal</keyword>
<evidence type="ECO:0000256" key="5">
    <source>
        <dbReference type="ARBA" id="ARBA00062515"/>
    </source>
</evidence>
<dbReference type="CDD" id="cd13539">
    <property type="entry name" value="PBP2_AvModA"/>
    <property type="match status" value="1"/>
</dbReference>
<dbReference type="PIRSF" id="PIRSF004846">
    <property type="entry name" value="ModA"/>
    <property type="match status" value="1"/>
</dbReference>
<evidence type="ECO:0000313" key="7">
    <source>
        <dbReference type="EMBL" id="ACY46965.1"/>
    </source>
</evidence>
<dbReference type="InterPro" id="IPR044084">
    <property type="entry name" value="AvModA-like_subst-bd"/>
</dbReference>
<dbReference type="InterPro" id="IPR005950">
    <property type="entry name" value="ModA"/>
</dbReference>